<keyword evidence="7 9" id="KW-0320">Glycogen biosynthesis</keyword>
<dbReference type="InterPro" id="IPR056818">
    <property type="entry name" value="GlmU/GlgC-like_hexapep"/>
</dbReference>
<evidence type="ECO:0000313" key="12">
    <source>
        <dbReference type="EMBL" id="MCY8508777.1"/>
    </source>
</evidence>
<keyword evidence="4 9" id="KW-0548">Nucleotidyltransferase</keyword>
<dbReference type="AlphaFoldDB" id="A0AAP3G0I7"/>
<comment type="pathway">
    <text evidence="9">Glycan biosynthesis; glycogen biosynthesis.</text>
</comment>
<evidence type="ECO:0000256" key="3">
    <source>
        <dbReference type="ARBA" id="ARBA00022679"/>
    </source>
</evidence>
<dbReference type="GO" id="GO:0005978">
    <property type="term" value="P:glycogen biosynthetic process"/>
    <property type="evidence" value="ECO:0007669"/>
    <property type="project" value="UniProtKB-UniRule"/>
</dbReference>
<evidence type="ECO:0000256" key="6">
    <source>
        <dbReference type="ARBA" id="ARBA00022840"/>
    </source>
</evidence>
<dbReference type="Pfam" id="PF00483">
    <property type="entry name" value="NTP_transferase"/>
    <property type="match status" value="1"/>
</dbReference>
<name>A0AAP3G0I7_BACMO</name>
<dbReference type="EC" id="2.7.7.27" evidence="9"/>
<dbReference type="InterPro" id="IPR011831">
    <property type="entry name" value="ADP-Glc_PPase"/>
</dbReference>
<evidence type="ECO:0000256" key="8">
    <source>
        <dbReference type="ARBA" id="ARBA00023277"/>
    </source>
</evidence>
<dbReference type="InterPro" id="IPR005836">
    <property type="entry name" value="ADP_Glu_pyroP_CS"/>
</dbReference>
<feature type="site" description="Could play a key role in the communication between the regulatory and the substrate sites" evidence="9">
    <location>
        <position position="59"/>
    </location>
</feature>
<protein>
    <recommendedName>
        <fullName evidence="9">Glucose-1-phosphate adenylyltransferase</fullName>
        <ecNumber evidence="9">2.7.7.27</ecNumber>
    </recommendedName>
    <alternativeName>
        <fullName evidence="9">ADP-glucose pyrophosphorylase</fullName>
        <shortName evidence="9">ADPGlc PPase</shortName>
    </alternativeName>
    <alternativeName>
        <fullName evidence="9">ADP-glucose synthase</fullName>
    </alternativeName>
</protein>
<evidence type="ECO:0000313" key="13">
    <source>
        <dbReference type="Proteomes" id="UP001075387"/>
    </source>
</evidence>
<dbReference type="InterPro" id="IPR029044">
    <property type="entry name" value="Nucleotide-diphossugar_trans"/>
</dbReference>
<proteinExistence type="inferred from homology"/>
<comment type="caution">
    <text evidence="12">The sequence shown here is derived from an EMBL/GenBank/DDBJ whole genome shotgun (WGS) entry which is preliminary data.</text>
</comment>
<dbReference type="EMBL" id="JALAQA010000004">
    <property type="protein sequence ID" value="MCY8508777.1"/>
    <property type="molecule type" value="Genomic_DNA"/>
</dbReference>
<feature type="domain" description="Glucose-1-phosphate adenylyltransferase/Bifunctional protein GlmU-like C-terminal hexapeptide" evidence="11">
    <location>
        <begin position="289"/>
        <end position="360"/>
    </location>
</feature>
<dbReference type="GO" id="GO:0008878">
    <property type="term" value="F:glucose-1-phosphate adenylyltransferase activity"/>
    <property type="evidence" value="ECO:0007669"/>
    <property type="project" value="UniProtKB-UniRule"/>
</dbReference>
<feature type="binding site" evidence="9">
    <location>
        <position position="99"/>
    </location>
    <ligand>
        <name>alpha-D-glucose 1-phosphate</name>
        <dbReference type="ChEBI" id="CHEBI:58601"/>
    </ligand>
</feature>
<keyword evidence="8 9" id="KW-0119">Carbohydrate metabolism</keyword>
<keyword evidence="2 9" id="KW-0321">Glycogen metabolism</keyword>
<dbReference type="GO" id="GO:0005524">
    <property type="term" value="F:ATP binding"/>
    <property type="evidence" value="ECO:0007669"/>
    <property type="project" value="UniProtKB-KW"/>
</dbReference>
<keyword evidence="6 9" id="KW-0067">ATP-binding</keyword>
<evidence type="ECO:0000256" key="1">
    <source>
        <dbReference type="ARBA" id="ARBA00010443"/>
    </source>
</evidence>
<dbReference type="PANTHER" id="PTHR43523">
    <property type="entry name" value="GLUCOSE-1-PHOSPHATE ADENYLYLTRANSFERASE-RELATED"/>
    <property type="match status" value="1"/>
</dbReference>
<dbReference type="NCBIfam" id="NF003670">
    <property type="entry name" value="PRK05293.1"/>
    <property type="match status" value="1"/>
</dbReference>
<keyword evidence="5 9" id="KW-0547">Nucleotide-binding</keyword>
<evidence type="ECO:0000259" key="11">
    <source>
        <dbReference type="Pfam" id="PF24894"/>
    </source>
</evidence>
<accession>A0AAP3G0I7</accession>
<comment type="similarity">
    <text evidence="1 9">Belongs to the bacterial/plant glucose-1-phosphate adenylyltransferase family.</text>
</comment>
<evidence type="ECO:0000259" key="10">
    <source>
        <dbReference type="Pfam" id="PF00483"/>
    </source>
</evidence>
<dbReference type="SUPFAM" id="SSF53448">
    <property type="entry name" value="Nucleotide-diphospho-sugar transferases"/>
    <property type="match status" value="1"/>
</dbReference>
<dbReference type="CDD" id="cd04651">
    <property type="entry name" value="LbH_G1P_AT_C"/>
    <property type="match status" value="1"/>
</dbReference>
<evidence type="ECO:0000256" key="7">
    <source>
        <dbReference type="ARBA" id="ARBA00023056"/>
    </source>
</evidence>
<evidence type="ECO:0000256" key="2">
    <source>
        <dbReference type="ARBA" id="ARBA00022600"/>
    </source>
</evidence>
<dbReference type="HAMAP" id="MF_00624">
    <property type="entry name" value="GlgC"/>
    <property type="match status" value="1"/>
</dbReference>
<dbReference type="PROSITE" id="PS00809">
    <property type="entry name" value="ADP_GLC_PYROPHOSPH_2"/>
    <property type="match status" value="1"/>
</dbReference>
<organism evidence="12 13">
    <name type="scientific">Bacillus mojavensis</name>
    <dbReference type="NCBI Taxonomy" id="72360"/>
    <lineage>
        <taxon>Bacteria</taxon>
        <taxon>Bacillati</taxon>
        <taxon>Bacillota</taxon>
        <taxon>Bacilli</taxon>
        <taxon>Bacillales</taxon>
        <taxon>Bacillaceae</taxon>
        <taxon>Bacillus</taxon>
    </lineage>
</organism>
<feature type="domain" description="Nucleotidyl transferase" evidence="10">
    <location>
        <begin position="7"/>
        <end position="260"/>
    </location>
</feature>
<dbReference type="Gene3D" id="3.90.550.10">
    <property type="entry name" value="Spore Coat Polysaccharide Biosynthesis Protein SpsA, Chain A"/>
    <property type="match status" value="1"/>
</dbReference>
<dbReference type="Proteomes" id="UP001075387">
    <property type="component" value="Unassembled WGS sequence"/>
</dbReference>
<evidence type="ECO:0000256" key="9">
    <source>
        <dbReference type="HAMAP-Rule" id="MF_00624"/>
    </source>
</evidence>
<comment type="function">
    <text evidence="9">Involved in the biosynthesis of ADP-glucose, a building block required for the elongation reactions to produce glycogen. Catalyzes the reaction between ATP and alpha-D-glucose 1-phosphate (G1P) to produce pyrophosphate and ADP-Glc.</text>
</comment>
<evidence type="ECO:0000256" key="4">
    <source>
        <dbReference type="ARBA" id="ARBA00022695"/>
    </source>
</evidence>
<dbReference type="PANTHER" id="PTHR43523:SF2">
    <property type="entry name" value="GLUCOSE-1-PHOSPHATE ADENYLYLTRANSFERASE"/>
    <property type="match status" value="1"/>
</dbReference>
<dbReference type="PROSITE" id="PS00810">
    <property type="entry name" value="ADP_GLC_PYROPHOSPH_3"/>
    <property type="match status" value="1"/>
</dbReference>
<feature type="binding site" evidence="9">
    <location>
        <position position="164"/>
    </location>
    <ligand>
        <name>alpha-D-glucose 1-phosphate</name>
        <dbReference type="ChEBI" id="CHEBI:58601"/>
    </ligand>
</feature>
<dbReference type="NCBIfam" id="TIGR02091">
    <property type="entry name" value="glgC"/>
    <property type="match status" value="1"/>
</dbReference>
<dbReference type="CDD" id="cd02508">
    <property type="entry name" value="ADP_Glucose_PP"/>
    <property type="match status" value="1"/>
</dbReference>
<feature type="binding site" evidence="9">
    <location>
        <position position="190"/>
    </location>
    <ligand>
        <name>alpha-D-glucose 1-phosphate</name>
        <dbReference type="ChEBI" id="CHEBI:58601"/>
    </ligand>
</feature>
<dbReference type="InterPro" id="IPR005835">
    <property type="entry name" value="NTP_transferase_dom"/>
</dbReference>
<dbReference type="Pfam" id="PF24894">
    <property type="entry name" value="Hexapep_GlmU"/>
    <property type="match status" value="1"/>
</dbReference>
<comment type="subunit">
    <text evidence="9">Homotetramer.</text>
</comment>
<feature type="site" description="Could play a key role in the communication between the regulatory and the substrate sites" evidence="9">
    <location>
        <position position="98"/>
    </location>
</feature>
<sequence>MKKQCVAMLLAGGKGSRLSGLTKNMAKPAVSFGGKYRIIDFTLSNCSNSGIDTVGILTQYQPLELNSYIGIGSAWDLDRHNGGVTVLPPYAESSEVKWYKGTASAIYENLNYLNQYDPEYVLILSGDHIYKMDYGKMLDFHIEKKADVTISVIEVGWEEASRFGIMKANEDGVITHFDEKPKFPKSNLASMGIYIFNWPLLKQYLEMDDRNPYSSHDFGKDIIPLLLEEKKKLSAYPFKGYWKDVGTVQSLWEANMDLLKDQSELGLFERNWKIYSVNPNQPPQFISPEAQVHDSLVNEGCVVYGNVSHSVLFQGVTVGKHATVKRSVIMPDVTIGEHVVIENAIVPKGLVLPDGAVIKSETDIQEVLLVSEEFVAKELI</sequence>
<dbReference type="PROSITE" id="PS00808">
    <property type="entry name" value="ADP_GLC_PYROPHOSPH_1"/>
    <property type="match status" value="1"/>
</dbReference>
<feature type="binding site" evidence="9">
    <location>
        <begin position="179"/>
        <end position="180"/>
    </location>
    <ligand>
        <name>alpha-D-glucose 1-phosphate</name>
        <dbReference type="ChEBI" id="CHEBI:58601"/>
    </ligand>
</feature>
<gene>
    <name evidence="9" type="primary">glgC</name>
    <name evidence="12" type="ORF">MOD07_04370</name>
</gene>
<dbReference type="Gene3D" id="2.160.10.10">
    <property type="entry name" value="Hexapeptide repeat proteins"/>
    <property type="match status" value="1"/>
</dbReference>
<dbReference type="SUPFAM" id="SSF51161">
    <property type="entry name" value="Trimeric LpxA-like enzymes"/>
    <property type="match status" value="1"/>
</dbReference>
<comment type="catalytic activity">
    <reaction evidence="9">
        <text>alpha-D-glucose 1-phosphate + ATP + H(+) = ADP-alpha-D-glucose + diphosphate</text>
        <dbReference type="Rhea" id="RHEA:12120"/>
        <dbReference type="ChEBI" id="CHEBI:15378"/>
        <dbReference type="ChEBI" id="CHEBI:30616"/>
        <dbReference type="ChEBI" id="CHEBI:33019"/>
        <dbReference type="ChEBI" id="CHEBI:57498"/>
        <dbReference type="ChEBI" id="CHEBI:58601"/>
        <dbReference type="EC" id="2.7.7.27"/>
    </reaction>
</comment>
<dbReference type="InterPro" id="IPR011004">
    <property type="entry name" value="Trimer_LpxA-like_sf"/>
</dbReference>
<dbReference type="InterPro" id="IPR023049">
    <property type="entry name" value="GlgC_bac"/>
</dbReference>
<keyword evidence="3 9" id="KW-0808">Transferase</keyword>
<dbReference type="RefSeq" id="WP_268445235.1">
    <property type="nucleotide sequence ID" value="NZ_JALAQA010000004.1"/>
</dbReference>
<evidence type="ECO:0000256" key="5">
    <source>
        <dbReference type="ARBA" id="ARBA00022741"/>
    </source>
</evidence>
<reference evidence="12" key="1">
    <citation type="submission" date="2022-02" db="EMBL/GenBank/DDBJ databases">
        <title>Crop Bioprotection Bacillus Genome Sequencing.</title>
        <authorList>
            <person name="Dunlap C."/>
        </authorList>
    </citation>
    <scope>NUCLEOTIDE SEQUENCE</scope>
    <source>
        <strain evidence="12">CK3O2B-54A</strain>
    </source>
</reference>